<proteinExistence type="predicted"/>
<dbReference type="OrthoDB" id="426293at2759"/>
<dbReference type="EMBL" id="KZ994272">
    <property type="protein sequence ID" value="RKO93356.1"/>
    <property type="molecule type" value="Genomic_DNA"/>
</dbReference>
<feature type="compositionally biased region" description="Gly residues" evidence="1">
    <location>
        <begin position="45"/>
        <end position="57"/>
    </location>
</feature>
<accession>A0A4P9WR45</accession>
<dbReference type="Proteomes" id="UP000269721">
    <property type="component" value="Unassembled WGS sequence"/>
</dbReference>
<dbReference type="AlphaFoldDB" id="A0A4P9WR45"/>
<evidence type="ECO:0000313" key="3">
    <source>
        <dbReference type="Proteomes" id="UP000269721"/>
    </source>
</evidence>
<organism evidence="2 3">
    <name type="scientific">Blyttiomyces helicus</name>
    <dbReference type="NCBI Taxonomy" id="388810"/>
    <lineage>
        <taxon>Eukaryota</taxon>
        <taxon>Fungi</taxon>
        <taxon>Fungi incertae sedis</taxon>
        <taxon>Chytridiomycota</taxon>
        <taxon>Chytridiomycota incertae sedis</taxon>
        <taxon>Chytridiomycetes</taxon>
        <taxon>Chytridiomycetes incertae sedis</taxon>
        <taxon>Blyttiomyces</taxon>
    </lineage>
</organism>
<sequence length="193" mass="20876">MDPLARPIVSLGVPSLGLPVLTAPDSGGAAGPPPAQSGANKRRAGAGGPMLGGGSGSGNLKTSHKKVAEVEVEKRMLKVQPLRDRTYYERLVYACDCLVPDDEPSAMEVPDGSFLQQVHYGKVHKWRVAKNPNAKLPSYLVDHKEQDPQYIVFVEHSGILPLFDSTSLFLKRWDALSLILLLFTASVTPFETA</sequence>
<keyword evidence="3" id="KW-1185">Reference proteome</keyword>
<protein>
    <submittedName>
        <fullName evidence="2">Uncharacterized protein</fullName>
    </submittedName>
</protein>
<reference evidence="3" key="1">
    <citation type="journal article" date="2018" name="Nat. Microbiol.">
        <title>Leveraging single-cell genomics to expand the fungal tree of life.</title>
        <authorList>
            <person name="Ahrendt S.R."/>
            <person name="Quandt C.A."/>
            <person name="Ciobanu D."/>
            <person name="Clum A."/>
            <person name="Salamov A."/>
            <person name="Andreopoulos B."/>
            <person name="Cheng J.F."/>
            <person name="Woyke T."/>
            <person name="Pelin A."/>
            <person name="Henrissat B."/>
            <person name="Reynolds N.K."/>
            <person name="Benny G.L."/>
            <person name="Smith M.E."/>
            <person name="James T.Y."/>
            <person name="Grigoriev I.V."/>
        </authorList>
    </citation>
    <scope>NUCLEOTIDE SEQUENCE [LARGE SCALE GENOMIC DNA]</scope>
</reference>
<name>A0A4P9WR45_9FUNG</name>
<feature type="region of interest" description="Disordered" evidence="1">
    <location>
        <begin position="24"/>
        <end position="62"/>
    </location>
</feature>
<evidence type="ECO:0000313" key="2">
    <source>
        <dbReference type="EMBL" id="RKO93356.1"/>
    </source>
</evidence>
<evidence type="ECO:0000256" key="1">
    <source>
        <dbReference type="SAM" id="MobiDB-lite"/>
    </source>
</evidence>
<gene>
    <name evidence="2" type="ORF">BDK51DRAFT_49638</name>
</gene>